<dbReference type="PANTHER" id="PTHR37814">
    <property type="entry name" value="CONSERVED MEMBRANE PROTEIN"/>
    <property type="match status" value="1"/>
</dbReference>
<feature type="transmembrane region" description="Helical" evidence="1">
    <location>
        <begin position="321"/>
        <end position="344"/>
    </location>
</feature>
<name>A0A381PQS8_9ZZZZ</name>
<reference evidence="2" key="1">
    <citation type="submission" date="2018-05" db="EMBL/GenBank/DDBJ databases">
        <authorList>
            <person name="Lanie J.A."/>
            <person name="Ng W.-L."/>
            <person name="Kazmierczak K.M."/>
            <person name="Andrzejewski T.M."/>
            <person name="Davidsen T.M."/>
            <person name="Wayne K.J."/>
            <person name="Tettelin H."/>
            <person name="Glass J.I."/>
            <person name="Rusch D."/>
            <person name="Podicherti R."/>
            <person name="Tsui H.-C.T."/>
            <person name="Winkler M.E."/>
        </authorList>
    </citation>
    <scope>NUCLEOTIDE SEQUENCE</scope>
</reference>
<feature type="transmembrane region" description="Helical" evidence="1">
    <location>
        <begin position="350"/>
        <end position="371"/>
    </location>
</feature>
<keyword evidence="1" id="KW-0472">Membrane</keyword>
<feature type="transmembrane region" description="Helical" evidence="1">
    <location>
        <begin position="123"/>
        <end position="141"/>
    </location>
</feature>
<feature type="transmembrane region" description="Helical" evidence="1">
    <location>
        <begin position="192"/>
        <end position="215"/>
    </location>
</feature>
<evidence type="ECO:0008006" key="3">
    <source>
        <dbReference type="Google" id="ProtNLM"/>
    </source>
</evidence>
<dbReference type="EMBL" id="UINC01001049">
    <property type="protein sequence ID" value="SUZ68974.1"/>
    <property type="molecule type" value="Genomic_DNA"/>
</dbReference>
<feature type="transmembrane region" description="Helical" evidence="1">
    <location>
        <begin position="12"/>
        <end position="33"/>
    </location>
</feature>
<protein>
    <recommendedName>
        <fullName evidence="3">Membrane protein YkvI</fullName>
    </recommendedName>
</protein>
<evidence type="ECO:0000313" key="2">
    <source>
        <dbReference type="EMBL" id="SUZ68974.1"/>
    </source>
</evidence>
<dbReference type="PANTHER" id="PTHR37814:SF1">
    <property type="entry name" value="MEMBRANE PROTEIN"/>
    <property type="match status" value="1"/>
</dbReference>
<proteinExistence type="predicted"/>
<keyword evidence="1" id="KW-0812">Transmembrane</keyword>
<keyword evidence="1" id="KW-1133">Transmembrane helix</keyword>
<dbReference type="AlphaFoldDB" id="A0A381PQS8"/>
<accession>A0A381PQS8</accession>
<gene>
    <name evidence="2" type="ORF">METZ01_LOCUS21828</name>
</gene>
<feature type="transmembrane region" description="Helical" evidence="1">
    <location>
        <begin position="153"/>
        <end position="172"/>
    </location>
</feature>
<organism evidence="2">
    <name type="scientific">marine metagenome</name>
    <dbReference type="NCBI Taxonomy" id="408172"/>
    <lineage>
        <taxon>unclassified sequences</taxon>
        <taxon>metagenomes</taxon>
        <taxon>ecological metagenomes</taxon>
    </lineage>
</organism>
<feature type="transmembrane region" description="Helical" evidence="1">
    <location>
        <begin position="45"/>
        <end position="69"/>
    </location>
</feature>
<feature type="transmembrane region" description="Helical" evidence="1">
    <location>
        <begin position="90"/>
        <end position="111"/>
    </location>
</feature>
<evidence type="ECO:0000256" key="1">
    <source>
        <dbReference type="SAM" id="Phobius"/>
    </source>
</evidence>
<feature type="transmembrane region" description="Helical" evidence="1">
    <location>
        <begin position="272"/>
        <end position="300"/>
    </location>
</feature>
<dbReference type="InterPro" id="IPR038728">
    <property type="entry name" value="YkvI-like"/>
</dbReference>
<sequence>MKLNSFFEGWFGRYVLPGIIMQSVLIGGGYATGREIVEYGAKFGAMGWIAGLTTFLGFAFLSFLTFELARIYKAYDYRSLVKQVAWKMWFLYEIVYVLLGLIVIAVMASATGEIVQQTLGLNYWTGVFSITVVVGVLNFYGRHLIERFKTFGTAALYSGYIFFSLIVLSDRWKEMVATLSKGDTSFSTEPVTAGMAITVGIVYVGYNLVFAPALFTLRRQSTRRETFWSGMIAGFLMTFPWFLTYFCLMGFYPDPKVLEATVPWLVMLEAVGGSAIITLFGVVVGWTLIETATGIIHAIIERLHVHAKELGRKPMTHTQDALFATAMLVISVGLARIGIVDLIAKGYAAMAYGMILVYIIPLLTVGIYRILRPEWKKEFWRRA</sequence>
<feature type="transmembrane region" description="Helical" evidence="1">
    <location>
        <begin position="227"/>
        <end position="252"/>
    </location>
</feature>